<feature type="transmembrane region" description="Helical" evidence="6">
    <location>
        <begin position="7"/>
        <end position="24"/>
    </location>
</feature>
<evidence type="ECO:0000256" key="4">
    <source>
        <dbReference type="ARBA" id="ARBA00022989"/>
    </source>
</evidence>
<name>A0A1X7J535_9BACT</name>
<dbReference type="PANTHER" id="PTHR43370">
    <property type="entry name" value="SUGAR ABC TRANSPORTER INTEGRAL MEMBRANE PROTEIN-RELATED"/>
    <property type="match status" value="1"/>
</dbReference>
<protein>
    <submittedName>
        <fullName evidence="7">Nucleoside ABC transporter membrane protein</fullName>
    </submittedName>
</protein>
<dbReference type="GO" id="GO:0022857">
    <property type="term" value="F:transmembrane transporter activity"/>
    <property type="evidence" value="ECO:0007669"/>
    <property type="project" value="InterPro"/>
</dbReference>
<comment type="subcellular location">
    <subcellularLocation>
        <location evidence="1">Cell membrane</location>
        <topology evidence="1">Multi-pass membrane protein</topology>
    </subcellularLocation>
</comment>
<feature type="transmembrane region" description="Helical" evidence="6">
    <location>
        <begin position="184"/>
        <end position="209"/>
    </location>
</feature>
<feature type="transmembrane region" description="Helical" evidence="6">
    <location>
        <begin position="56"/>
        <end position="79"/>
    </location>
</feature>
<keyword evidence="4 6" id="KW-1133">Transmembrane helix</keyword>
<evidence type="ECO:0000313" key="7">
    <source>
        <dbReference type="EMBL" id="SMG22843.1"/>
    </source>
</evidence>
<dbReference type="OrthoDB" id="9792579at2"/>
<accession>A0A1X7J535</accession>
<dbReference type="AlphaFoldDB" id="A0A1X7J535"/>
<dbReference type="RefSeq" id="WP_085544214.1">
    <property type="nucleotide sequence ID" value="NZ_FXBB01000008.1"/>
</dbReference>
<evidence type="ECO:0000256" key="5">
    <source>
        <dbReference type="ARBA" id="ARBA00023136"/>
    </source>
</evidence>
<dbReference type="Proteomes" id="UP000193355">
    <property type="component" value="Unassembled WGS sequence"/>
</dbReference>
<sequence length="287" mass="31035">MMEFFQATVRMVTPLMLIALGGTWTLQTGILNIGQEGCLILSSFFAVLGNHLFGSWVAGIAFAICAALVYNMLFALFSVTLRSNIWVIGMALNIMGSALSVLFLKSFFHVKGSFRSSNMVRIPDVELDFLPPWVDGLSIIVWIALFILAVMVYMDSRTVTGMRLKAAGENEEALEAAGVQVWRIRYGVIAINAVLVGLAGSYLSTSYLLSFVRGMSADRGWMAVAAVIFGNGSLGWTAFAVILFGMAQAGGFQLQVMGVPSHVALMLPYGLVIVALITRGIGKRRIS</sequence>
<evidence type="ECO:0000256" key="3">
    <source>
        <dbReference type="ARBA" id="ARBA00022692"/>
    </source>
</evidence>
<gene>
    <name evidence="7" type="ORF">SAMN06275492_10872</name>
</gene>
<feature type="transmembrane region" description="Helical" evidence="6">
    <location>
        <begin position="129"/>
        <end position="154"/>
    </location>
</feature>
<keyword evidence="3 6" id="KW-0812">Transmembrane</keyword>
<organism evidence="7 8">
    <name type="scientific">Dethiosulfovibrio salsuginis</name>
    <dbReference type="NCBI Taxonomy" id="561720"/>
    <lineage>
        <taxon>Bacteria</taxon>
        <taxon>Thermotogati</taxon>
        <taxon>Synergistota</taxon>
        <taxon>Synergistia</taxon>
        <taxon>Synergistales</taxon>
        <taxon>Dethiosulfovibrionaceae</taxon>
        <taxon>Dethiosulfovibrio</taxon>
    </lineage>
</organism>
<reference evidence="8" key="1">
    <citation type="submission" date="2017-04" db="EMBL/GenBank/DDBJ databases">
        <authorList>
            <person name="Varghese N."/>
            <person name="Submissions S."/>
        </authorList>
    </citation>
    <scope>NUCLEOTIDE SEQUENCE [LARGE SCALE GENOMIC DNA]</scope>
    <source>
        <strain evidence="8">USBA 82</strain>
    </source>
</reference>
<evidence type="ECO:0000256" key="6">
    <source>
        <dbReference type="SAM" id="Phobius"/>
    </source>
</evidence>
<keyword evidence="2" id="KW-1003">Cell membrane</keyword>
<dbReference type="InterPro" id="IPR001851">
    <property type="entry name" value="ABC_transp_permease"/>
</dbReference>
<dbReference type="EMBL" id="FXBB01000008">
    <property type="protein sequence ID" value="SMG22843.1"/>
    <property type="molecule type" value="Genomic_DNA"/>
</dbReference>
<feature type="transmembrane region" description="Helical" evidence="6">
    <location>
        <begin position="85"/>
        <end position="108"/>
    </location>
</feature>
<dbReference type="GO" id="GO:0005886">
    <property type="term" value="C:plasma membrane"/>
    <property type="evidence" value="ECO:0007669"/>
    <property type="project" value="UniProtKB-SubCell"/>
</dbReference>
<feature type="transmembrane region" description="Helical" evidence="6">
    <location>
        <begin position="221"/>
        <end position="247"/>
    </location>
</feature>
<proteinExistence type="predicted"/>
<dbReference type="PANTHER" id="PTHR43370:SF1">
    <property type="entry name" value="GUANOSINE ABC TRANSPORTER PERMEASE PROTEIN NUPQ"/>
    <property type="match status" value="1"/>
</dbReference>
<keyword evidence="8" id="KW-1185">Reference proteome</keyword>
<feature type="transmembrane region" description="Helical" evidence="6">
    <location>
        <begin position="259"/>
        <end position="278"/>
    </location>
</feature>
<evidence type="ECO:0000256" key="2">
    <source>
        <dbReference type="ARBA" id="ARBA00022475"/>
    </source>
</evidence>
<evidence type="ECO:0000313" key="8">
    <source>
        <dbReference type="Proteomes" id="UP000193355"/>
    </source>
</evidence>
<keyword evidence="5 6" id="KW-0472">Membrane</keyword>
<evidence type="ECO:0000256" key="1">
    <source>
        <dbReference type="ARBA" id="ARBA00004651"/>
    </source>
</evidence>
<dbReference type="CDD" id="cd06580">
    <property type="entry name" value="TM_PBP1_transp_TpRbsC_like"/>
    <property type="match status" value="1"/>
</dbReference>
<dbReference type="STRING" id="561720.SAMN06275492_10872"/>
<dbReference type="Pfam" id="PF02653">
    <property type="entry name" value="BPD_transp_2"/>
    <property type="match status" value="1"/>
</dbReference>